<dbReference type="AlphaFoldDB" id="A0A0N5C5N4"/>
<dbReference type="Proteomes" id="UP000046392">
    <property type="component" value="Unplaced"/>
</dbReference>
<name>A0A0N5C5N4_STREA</name>
<dbReference type="STRING" id="174720.A0A0N5C5N4"/>
<reference evidence="2" key="1">
    <citation type="submission" date="2017-02" db="UniProtKB">
        <authorList>
            <consortium name="WormBaseParasite"/>
        </authorList>
    </citation>
    <scope>IDENTIFICATION</scope>
</reference>
<evidence type="ECO:0000313" key="2">
    <source>
        <dbReference type="WBParaSite" id="SPAL_0001326100.1"/>
    </source>
</evidence>
<proteinExistence type="predicted"/>
<sequence length="380" mass="43949">MKEKKKSYEFPRWRSIDAMSASLVASSNQKSLIPSDSTIPDYRKQLIDNSERNAEIERSKIKMMNEKAKLLKKGKSMETLSVPPSSTPWYDREQIKESVSRESISDVSGTREKWKSGAVYNKKGYLRSNYNIPTSYMSSERSQSVSNLAIKKGTNNQMLGKEIFEEESKSSLPQSILLRDNIENNLSPIGNNVPENTKKSTEFSRNDFFIKQNEEPNISLSSSNLTLEHYYFLKFLHEKKNLCHEFNITIPNNVFRMMEEIVNSDRYCLVAKTDTYPMSKNNYVERLTPSLSEISSFLDSSPKQGRFVKNQHSLNSSSNILRYKKTSDCSQIQNIQTPESNTESLHSNLSNEHEYILSNVNHDKQQMHKNNFYGHNYYNI</sequence>
<protein>
    <submittedName>
        <fullName evidence="2">Uncharacterized protein</fullName>
    </submittedName>
</protein>
<organism evidence="1 2">
    <name type="scientific">Strongyloides papillosus</name>
    <name type="common">Intestinal threadworm</name>
    <dbReference type="NCBI Taxonomy" id="174720"/>
    <lineage>
        <taxon>Eukaryota</taxon>
        <taxon>Metazoa</taxon>
        <taxon>Ecdysozoa</taxon>
        <taxon>Nematoda</taxon>
        <taxon>Chromadorea</taxon>
        <taxon>Rhabditida</taxon>
        <taxon>Tylenchina</taxon>
        <taxon>Panagrolaimomorpha</taxon>
        <taxon>Strongyloidoidea</taxon>
        <taxon>Strongyloididae</taxon>
        <taxon>Strongyloides</taxon>
    </lineage>
</organism>
<evidence type="ECO:0000313" key="1">
    <source>
        <dbReference type="Proteomes" id="UP000046392"/>
    </source>
</evidence>
<keyword evidence="1" id="KW-1185">Reference proteome</keyword>
<dbReference type="WBParaSite" id="SPAL_0001326100.1">
    <property type="protein sequence ID" value="SPAL_0001326100.1"/>
    <property type="gene ID" value="SPAL_0001326100"/>
</dbReference>
<accession>A0A0N5C5N4</accession>